<feature type="chain" id="PRO_5037012654" description="DUF4189 domain-containing protein" evidence="1">
    <location>
        <begin position="25"/>
        <end position="286"/>
    </location>
</feature>
<evidence type="ECO:0000256" key="1">
    <source>
        <dbReference type="SAM" id="SignalP"/>
    </source>
</evidence>
<evidence type="ECO:0000313" key="3">
    <source>
        <dbReference type="EMBL" id="GHE43082.1"/>
    </source>
</evidence>
<organism evidence="3 4">
    <name type="scientific">Vulcaniibacterium thermophilum</name>
    <dbReference type="NCBI Taxonomy" id="1169913"/>
    <lineage>
        <taxon>Bacteria</taxon>
        <taxon>Pseudomonadati</taxon>
        <taxon>Pseudomonadota</taxon>
        <taxon>Gammaproteobacteria</taxon>
        <taxon>Lysobacterales</taxon>
        <taxon>Lysobacteraceae</taxon>
        <taxon>Vulcaniibacterium</taxon>
    </lineage>
</organism>
<protein>
    <recommendedName>
        <fullName evidence="2">DUF4189 domain-containing protein</fullName>
    </recommendedName>
</protein>
<dbReference type="RefSeq" id="WP_146472958.1">
    <property type="nucleotide sequence ID" value="NZ_BNCF01000019.1"/>
</dbReference>
<name>A0A918Z9W3_9GAMM</name>
<keyword evidence="4" id="KW-1185">Reference proteome</keyword>
<dbReference type="OrthoDB" id="6058017at2"/>
<sequence length="286" mass="31013">MSRHWILLLGFLSLSWFWASRADAAQVCQDVMVGMSPGGNGLAPHAIYQTQCAWVAGAIAFDVRTRVYSAAWNHASADEALDAAIAQCGRHCVGQSFYTDFVWVAMADDDSAYGVSLKSAEDALRQCTFSGGRDCAVVLGGSSTAAPVYWGFSALSYDPATGASGRSFERRRRSVAVAEATERCGAPGCWTFAYQGGYAAIARSADGRLFAEWTPQKNVLINAERKARSACKRATGDKECKIVMSAGPEAVADDTARFIEETKRQLEHELERIEREHGKFPADAEQ</sequence>
<feature type="domain" description="DUF4189" evidence="2">
    <location>
        <begin position="153"/>
        <end position="245"/>
    </location>
</feature>
<evidence type="ECO:0000259" key="2">
    <source>
        <dbReference type="Pfam" id="PF13827"/>
    </source>
</evidence>
<dbReference type="Pfam" id="PF13827">
    <property type="entry name" value="DUF4189"/>
    <property type="match status" value="2"/>
</dbReference>
<dbReference type="AlphaFoldDB" id="A0A918Z9W3"/>
<accession>A0A918Z9W3</accession>
<feature type="domain" description="DUF4189" evidence="2">
    <location>
        <begin position="57"/>
        <end position="138"/>
    </location>
</feature>
<dbReference type="InterPro" id="IPR025240">
    <property type="entry name" value="DUF4189"/>
</dbReference>
<keyword evidence="1" id="KW-0732">Signal</keyword>
<reference evidence="3" key="1">
    <citation type="journal article" date="2014" name="Int. J. Syst. Evol. Microbiol.">
        <title>Complete genome sequence of Corynebacterium casei LMG S-19264T (=DSM 44701T), isolated from a smear-ripened cheese.</title>
        <authorList>
            <consortium name="US DOE Joint Genome Institute (JGI-PGF)"/>
            <person name="Walter F."/>
            <person name="Albersmeier A."/>
            <person name="Kalinowski J."/>
            <person name="Ruckert C."/>
        </authorList>
    </citation>
    <scope>NUCLEOTIDE SEQUENCE</scope>
    <source>
        <strain evidence="3">KCTC 32020</strain>
    </source>
</reference>
<comment type="caution">
    <text evidence="3">The sequence shown here is derived from an EMBL/GenBank/DDBJ whole genome shotgun (WGS) entry which is preliminary data.</text>
</comment>
<proteinExistence type="predicted"/>
<gene>
    <name evidence="3" type="ORF">GCM10007167_26140</name>
</gene>
<dbReference type="EMBL" id="BNCF01000019">
    <property type="protein sequence ID" value="GHE43082.1"/>
    <property type="molecule type" value="Genomic_DNA"/>
</dbReference>
<reference evidence="3" key="2">
    <citation type="submission" date="2020-09" db="EMBL/GenBank/DDBJ databases">
        <authorList>
            <person name="Sun Q."/>
            <person name="Kim S."/>
        </authorList>
    </citation>
    <scope>NUCLEOTIDE SEQUENCE</scope>
    <source>
        <strain evidence="3">KCTC 32020</strain>
    </source>
</reference>
<feature type="signal peptide" evidence="1">
    <location>
        <begin position="1"/>
        <end position="24"/>
    </location>
</feature>
<dbReference type="Proteomes" id="UP000636453">
    <property type="component" value="Unassembled WGS sequence"/>
</dbReference>
<evidence type="ECO:0000313" key="4">
    <source>
        <dbReference type="Proteomes" id="UP000636453"/>
    </source>
</evidence>